<evidence type="ECO:0000313" key="3">
    <source>
        <dbReference type="Proteomes" id="UP000198373"/>
    </source>
</evidence>
<dbReference type="AlphaFoldDB" id="A0A239CCQ4"/>
<organism evidence="2 3">
    <name type="scientific">Geodermatophilus pulveris</name>
    <dbReference type="NCBI Taxonomy" id="1564159"/>
    <lineage>
        <taxon>Bacteria</taxon>
        <taxon>Bacillati</taxon>
        <taxon>Actinomycetota</taxon>
        <taxon>Actinomycetes</taxon>
        <taxon>Geodermatophilales</taxon>
        <taxon>Geodermatophilaceae</taxon>
        <taxon>Geodermatophilus</taxon>
    </lineage>
</organism>
<evidence type="ECO:0000313" key="2">
    <source>
        <dbReference type="EMBL" id="SNS17123.1"/>
    </source>
</evidence>
<proteinExistence type="predicted"/>
<reference evidence="3" key="1">
    <citation type="submission" date="2017-06" db="EMBL/GenBank/DDBJ databases">
        <authorList>
            <person name="Varghese N."/>
            <person name="Submissions S."/>
        </authorList>
    </citation>
    <scope>NUCLEOTIDE SEQUENCE [LARGE SCALE GENOMIC DNA]</scope>
    <source>
        <strain evidence="3">DSM 46839</strain>
    </source>
</reference>
<dbReference type="Proteomes" id="UP000198373">
    <property type="component" value="Unassembled WGS sequence"/>
</dbReference>
<feature type="region of interest" description="Disordered" evidence="1">
    <location>
        <begin position="1"/>
        <end position="55"/>
    </location>
</feature>
<dbReference type="RefSeq" id="WP_179224202.1">
    <property type="nucleotide sequence ID" value="NZ_FZOO01000002.1"/>
</dbReference>
<sequence>MHEPRDESGDHGYDTVHADLAAATPPPAGAAPPAEPAGGDGATGGDLGYDEAHDF</sequence>
<dbReference type="EMBL" id="FZOO01000002">
    <property type="protein sequence ID" value="SNS17123.1"/>
    <property type="molecule type" value="Genomic_DNA"/>
</dbReference>
<name>A0A239CCQ4_9ACTN</name>
<accession>A0A239CCQ4</accession>
<feature type="compositionally biased region" description="Basic and acidic residues" evidence="1">
    <location>
        <begin position="1"/>
        <end position="17"/>
    </location>
</feature>
<protein>
    <submittedName>
        <fullName evidence="2">Uncharacterized protein</fullName>
    </submittedName>
</protein>
<evidence type="ECO:0000256" key="1">
    <source>
        <dbReference type="SAM" id="MobiDB-lite"/>
    </source>
</evidence>
<feature type="compositionally biased region" description="Gly residues" evidence="1">
    <location>
        <begin position="38"/>
        <end position="47"/>
    </location>
</feature>
<gene>
    <name evidence="2" type="ORF">SAMN06893096_102335</name>
</gene>
<keyword evidence="3" id="KW-1185">Reference proteome</keyword>
<feature type="compositionally biased region" description="Pro residues" evidence="1">
    <location>
        <begin position="24"/>
        <end position="35"/>
    </location>
</feature>